<dbReference type="InterPro" id="IPR002104">
    <property type="entry name" value="Integrase_catalytic"/>
</dbReference>
<dbReference type="PANTHER" id="PTHR30629:SF2">
    <property type="entry name" value="PROPHAGE INTEGRASE INTS-RELATED"/>
    <property type="match status" value="1"/>
</dbReference>
<keyword evidence="7" id="KW-1185">Reference proteome</keyword>
<feature type="domain" description="Tyr recombinase" evidence="4">
    <location>
        <begin position="152"/>
        <end position="349"/>
    </location>
</feature>
<dbReference type="CDD" id="cd01189">
    <property type="entry name" value="INT_ICEBs1_C_like"/>
    <property type="match status" value="1"/>
</dbReference>
<dbReference type="InterPro" id="IPR044068">
    <property type="entry name" value="CB"/>
</dbReference>
<dbReference type="RefSeq" id="WP_218591921.1">
    <property type="nucleotide sequence ID" value="NZ_JADQDE010000264.1"/>
</dbReference>
<name>A0ABS6U2K3_9PSEU</name>
<dbReference type="Pfam" id="PF00589">
    <property type="entry name" value="Phage_integrase"/>
    <property type="match status" value="1"/>
</dbReference>
<comment type="caution">
    <text evidence="6">The sequence shown here is derived from an EMBL/GenBank/DDBJ whole genome shotgun (WGS) entry which is preliminary data.</text>
</comment>
<dbReference type="EMBL" id="JADQDF010000001">
    <property type="protein sequence ID" value="MBW0126472.1"/>
    <property type="molecule type" value="Genomic_DNA"/>
</dbReference>
<sequence>MAAAYVTRPDGSRGRKWIYGRTRTEVAEKLAELSQRANAGAVIPTRTPTVWEYLDYWLREVAEPKLRPTTMAKYRSTVELYLRPGLGKRKLATLSVRHVQEFLNSRRAVGDSVPKLRMMREVLSSALGRAVREELVTRNVAQLTTLPEEHRARRTAWTASQARMFLTASRGDGAYVVFVLAMIYGLRRGEIAALKWENIDFSAGRIGVEATLIRVSGKLVRGPTKTRAGTRTLPLVSLARKSLHAQAVRQRDQRIDAGDDWDESGYVFTTRSGRPIEPRNLSRSFDRIVAAEALPKIVFHDLRRTAATLLKDLGVPARDAQMILGHANINVTLGIYSEVFDSSVVEALERMERALADDTDPGPEQEPTTGHN</sequence>
<evidence type="ECO:0000256" key="2">
    <source>
        <dbReference type="ARBA" id="ARBA00022908"/>
    </source>
</evidence>
<evidence type="ECO:0000313" key="6">
    <source>
        <dbReference type="EMBL" id="MBW0126472.1"/>
    </source>
</evidence>
<keyword evidence="2" id="KW-0229">DNA integration</keyword>
<protein>
    <submittedName>
        <fullName evidence="6">Site-specific integrase</fullName>
    </submittedName>
</protein>
<evidence type="ECO:0000256" key="1">
    <source>
        <dbReference type="ARBA" id="ARBA00008857"/>
    </source>
</evidence>
<comment type="similarity">
    <text evidence="1">Belongs to the 'phage' integrase family.</text>
</comment>
<feature type="domain" description="Core-binding (CB)" evidence="5">
    <location>
        <begin position="48"/>
        <end position="131"/>
    </location>
</feature>
<gene>
    <name evidence="6" type="ORF">I4I82_02025</name>
</gene>
<organism evidence="6 7">
    <name type="scientific">Pseudonocardia oceani</name>
    <dbReference type="NCBI Taxonomy" id="2792013"/>
    <lineage>
        <taxon>Bacteria</taxon>
        <taxon>Bacillati</taxon>
        <taxon>Actinomycetota</taxon>
        <taxon>Actinomycetes</taxon>
        <taxon>Pseudonocardiales</taxon>
        <taxon>Pseudonocardiaceae</taxon>
        <taxon>Pseudonocardia</taxon>
    </lineage>
</organism>
<evidence type="ECO:0000259" key="4">
    <source>
        <dbReference type="PROSITE" id="PS51898"/>
    </source>
</evidence>
<keyword evidence="3" id="KW-0238">DNA-binding</keyword>
<evidence type="ECO:0000259" key="5">
    <source>
        <dbReference type="PROSITE" id="PS51900"/>
    </source>
</evidence>
<dbReference type="PROSITE" id="PS51898">
    <property type="entry name" value="TYR_RECOMBINASE"/>
    <property type="match status" value="1"/>
</dbReference>
<accession>A0ABS6U2K3</accession>
<dbReference type="PANTHER" id="PTHR30629">
    <property type="entry name" value="PROPHAGE INTEGRASE"/>
    <property type="match status" value="1"/>
</dbReference>
<dbReference type="PROSITE" id="PS51900">
    <property type="entry name" value="CB"/>
    <property type="match status" value="1"/>
</dbReference>
<proteinExistence type="inferred from homology"/>
<evidence type="ECO:0000256" key="3">
    <source>
        <dbReference type="PROSITE-ProRule" id="PRU01248"/>
    </source>
</evidence>
<reference evidence="6 7" key="1">
    <citation type="submission" date="2020-11" db="EMBL/GenBank/DDBJ databases">
        <title>Pseudonocardia abyssalis sp. nov. and Pseudonocardia oceani sp. nov., description and phylogenomic analysis of two novel actinomycetes isolated from the deep Southern Ocean.</title>
        <authorList>
            <person name="Parra J."/>
        </authorList>
    </citation>
    <scope>NUCLEOTIDE SEQUENCE [LARGE SCALE GENOMIC DNA]</scope>
    <source>
        <strain evidence="7">KRD185</strain>
    </source>
</reference>
<dbReference type="Proteomes" id="UP000694300">
    <property type="component" value="Unassembled WGS sequence"/>
</dbReference>
<dbReference type="InterPro" id="IPR050808">
    <property type="entry name" value="Phage_Integrase"/>
</dbReference>
<evidence type="ECO:0000313" key="7">
    <source>
        <dbReference type="Proteomes" id="UP000694300"/>
    </source>
</evidence>
<dbReference type="InterPro" id="IPR004107">
    <property type="entry name" value="Integrase_SAM-like_N"/>
</dbReference>
<dbReference type="Pfam" id="PF14659">
    <property type="entry name" value="Phage_int_SAM_3"/>
    <property type="match status" value="1"/>
</dbReference>